<evidence type="ECO:0000313" key="12">
    <source>
        <dbReference type="EMBL" id="SDH25294.1"/>
    </source>
</evidence>
<dbReference type="Pfam" id="PF02929">
    <property type="entry name" value="Bgal_small_N"/>
    <property type="match status" value="1"/>
</dbReference>
<dbReference type="Pfam" id="PF02836">
    <property type="entry name" value="Glyco_hydro_2_C"/>
    <property type="match status" value="1"/>
</dbReference>
<dbReference type="SUPFAM" id="SSF49303">
    <property type="entry name" value="beta-Galactosidase/glucuronidase domain"/>
    <property type="match status" value="2"/>
</dbReference>
<dbReference type="GO" id="GO:0009341">
    <property type="term" value="C:beta-galactosidase complex"/>
    <property type="evidence" value="ECO:0007669"/>
    <property type="project" value="InterPro"/>
</dbReference>
<dbReference type="SMART" id="SM01038">
    <property type="entry name" value="Bgal_small_N"/>
    <property type="match status" value="1"/>
</dbReference>
<dbReference type="InterPro" id="IPR050347">
    <property type="entry name" value="Bact_Beta-galactosidase"/>
</dbReference>
<keyword evidence="7" id="KW-0106">Calcium</keyword>
<keyword evidence="6" id="KW-0378">Hydrolase</keyword>
<feature type="signal peptide" evidence="10">
    <location>
        <begin position="1"/>
        <end position="20"/>
    </location>
</feature>
<dbReference type="GO" id="GO:0004565">
    <property type="term" value="F:beta-galactosidase activity"/>
    <property type="evidence" value="ECO:0007669"/>
    <property type="project" value="UniProtKB-EC"/>
</dbReference>
<dbReference type="EC" id="3.2.1.23" evidence="5"/>
<evidence type="ECO:0000256" key="1">
    <source>
        <dbReference type="ARBA" id="ARBA00001412"/>
    </source>
</evidence>
<dbReference type="PRINTS" id="PR00132">
    <property type="entry name" value="GLHYDRLASE2"/>
</dbReference>
<evidence type="ECO:0000256" key="5">
    <source>
        <dbReference type="ARBA" id="ARBA00012756"/>
    </source>
</evidence>
<organism evidence="12 13">
    <name type="scientific">Prevotella communis</name>
    <dbReference type="NCBI Taxonomy" id="2913614"/>
    <lineage>
        <taxon>Bacteria</taxon>
        <taxon>Pseudomonadati</taxon>
        <taxon>Bacteroidota</taxon>
        <taxon>Bacteroidia</taxon>
        <taxon>Bacteroidales</taxon>
        <taxon>Prevotellaceae</taxon>
        <taxon>Prevotella</taxon>
    </lineage>
</organism>
<dbReference type="SUPFAM" id="SSF49899">
    <property type="entry name" value="Concanavalin A-like lectins/glucanases"/>
    <property type="match status" value="1"/>
</dbReference>
<accession>A0A1G8AWR2</accession>
<dbReference type="InterPro" id="IPR006103">
    <property type="entry name" value="Glyco_hydro_2_cat"/>
</dbReference>
<comment type="similarity">
    <text evidence="3">Belongs to the glycosyl hydrolase 2 family.</text>
</comment>
<dbReference type="Gene3D" id="2.60.120.260">
    <property type="entry name" value="Galactose-binding domain-like"/>
    <property type="match status" value="1"/>
</dbReference>
<dbReference type="InterPro" id="IPR006101">
    <property type="entry name" value="Glyco_hydro_2"/>
</dbReference>
<dbReference type="STRING" id="645274.SAMN04487901_12111"/>
<evidence type="ECO:0000256" key="3">
    <source>
        <dbReference type="ARBA" id="ARBA00007401"/>
    </source>
</evidence>
<keyword evidence="8" id="KW-0326">Glycosidase</keyword>
<dbReference type="SUPFAM" id="SSF74650">
    <property type="entry name" value="Galactose mutarotase-like"/>
    <property type="match status" value="1"/>
</dbReference>
<keyword evidence="13" id="KW-1185">Reference proteome</keyword>
<evidence type="ECO:0000256" key="7">
    <source>
        <dbReference type="ARBA" id="ARBA00022837"/>
    </source>
</evidence>
<name>A0A1G8AWR2_9BACT</name>
<dbReference type="Gene3D" id="2.70.98.10">
    <property type="match status" value="1"/>
</dbReference>
<dbReference type="Gene3D" id="2.60.120.200">
    <property type="match status" value="1"/>
</dbReference>
<dbReference type="SUPFAM" id="SSF51445">
    <property type="entry name" value="(Trans)glycosidases"/>
    <property type="match status" value="1"/>
</dbReference>
<dbReference type="Gene3D" id="2.60.40.10">
    <property type="entry name" value="Immunoglobulins"/>
    <property type="match status" value="2"/>
</dbReference>
<dbReference type="GO" id="GO:0030246">
    <property type="term" value="F:carbohydrate binding"/>
    <property type="evidence" value="ECO:0007669"/>
    <property type="project" value="InterPro"/>
</dbReference>
<dbReference type="InterPro" id="IPR006102">
    <property type="entry name" value="Ig-like_GH2"/>
</dbReference>
<dbReference type="SUPFAM" id="SSF49785">
    <property type="entry name" value="Galactose-binding domain-like"/>
    <property type="match status" value="1"/>
</dbReference>
<gene>
    <name evidence="12" type="ORF">SAMN04487901_12111</name>
</gene>
<dbReference type="Gene3D" id="3.20.20.80">
    <property type="entry name" value="Glycosidases"/>
    <property type="match status" value="1"/>
</dbReference>
<dbReference type="InterPro" id="IPR032312">
    <property type="entry name" value="LacZ_4"/>
</dbReference>
<dbReference type="InterPro" id="IPR006104">
    <property type="entry name" value="Glyco_hydro_2_N"/>
</dbReference>
<dbReference type="Proteomes" id="UP000198779">
    <property type="component" value="Unassembled WGS sequence"/>
</dbReference>
<feature type="domain" description="Beta galactosidase small chain/" evidence="11">
    <location>
        <begin position="965"/>
        <end position="1264"/>
    </location>
</feature>
<dbReference type="InterPro" id="IPR013320">
    <property type="entry name" value="ConA-like_dom_sf"/>
</dbReference>
<dbReference type="Pfam" id="PF00703">
    <property type="entry name" value="Glyco_hydro_2"/>
    <property type="match status" value="1"/>
</dbReference>
<evidence type="ECO:0000256" key="2">
    <source>
        <dbReference type="ARBA" id="ARBA00001913"/>
    </source>
</evidence>
<evidence type="ECO:0000259" key="11">
    <source>
        <dbReference type="SMART" id="SM01038"/>
    </source>
</evidence>
<dbReference type="InterPro" id="IPR013783">
    <property type="entry name" value="Ig-like_fold"/>
</dbReference>
<dbReference type="Pfam" id="PF16353">
    <property type="entry name" value="LacZ_4"/>
    <property type="match status" value="1"/>
</dbReference>
<comment type="subunit">
    <text evidence="4">Monomer.</text>
</comment>
<keyword evidence="10" id="KW-0732">Signal</keyword>
<proteinExistence type="inferred from homology"/>
<dbReference type="InterPro" id="IPR014718">
    <property type="entry name" value="GH-type_carb-bd"/>
</dbReference>
<dbReference type="AlphaFoldDB" id="A0A1G8AWR2"/>
<dbReference type="InterPro" id="IPR008979">
    <property type="entry name" value="Galactose-bd-like_sf"/>
</dbReference>
<dbReference type="InterPro" id="IPR036156">
    <property type="entry name" value="Beta-gal/glucu_dom_sf"/>
</dbReference>
<comment type="cofactor">
    <cofactor evidence="2">
        <name>Ca(2+)</name>
        <dbReference type="ChEBI" id="CHEBI:29108"/>
    </cofactor>
</comment>
<dbReference type="EMBL" id="FNCQ01000021">
    <property type="protein sequence ID" value="SDH25294.1"/>
    <property type="molecule type" value="Genomic_DNA"/>
</dbReference>
<dbReference type="Pfam" id="PF02837">
    <property type="entry name" value="Glyco_hydro_2_N"/>
    <property type="match status" value="1"/>
</dbReference>
<sequence length="1269" mass="144654">MMKKLFAALLMIPAMTLASAQTEKTREFDNLYHFIENLEVFEQGQEEARAYYIPGHHVLLNGRWKFFYGDTPQDIPVNFFEEKFSDAKWATIDVPSNWEMRGYGDPLFRNVAAPFKADPPKTPRDYNPTGAYRTTFTIPSDWNGEEVFLRFEKVASASFLWVNGHEVGYNEGAQEPAEYNITKYLKKGRNTLAMKVIKYSDGFYLEGQDYWRLAGIFDDVYLYATPKTRLFDWYVTTDLDKDYRDADLNIEVTVRSYDAQPTKTPLKVQAVLTGVNGEEVARLESQAATFNSNSSTLTLNLNKHITNPLKWTAETPNLYNLKMYLVNAATGKRLSESTSEDARQDVGFKETEMRNNVFYLNGKPLKVNAQCSHMQDPDNGHAVSDELVKKDMTILKQFGFNGVRTSHYPPVPRYLEYAARYGLYIIDEAGVEAHATEWVSNDKRFIPMYRERVRRMVLRDRNQPAVLFWSAGNESGEGPNIGEVIDEGRKYDHTRWWMYGGNAYSHPAEDIIGPRYPTPLAMDLKVGRHGDGDVRPSFMDEYISVAGNSGGMFDEMWRAVYTHERIIGGAVWDFVSPGLTQPARRLADKSGHDVMAHIMGNAKLVADSRNRKNHVIDLSGHDEWVEVYRDDCLELTGDALTIGFDVCPRKLISSCGSFVTKGEWQFGVEQKGREQLVFYINTDKAPAANSDANGRSFGRRQTAANHKYELTAPLPADWENKWHHVEACYDGKQMTVSIDHKQVAQMEAQGNIINAPFPVNIGRNEQTHGQDTRVYICDALMDNVVIADKSGQLLNLDFEKEQNEGNYFSYGIGARTYGTIWPDRTVQPEIYQMKKSAQPISCRLLSADNGTVEIWNRNHFLNTSFYDMKWELYEDGTCLQQGTLNPDVEPLSKKVVKVFEFQPAIKPGCEYRLMITSTLKNDEIWAKKGHVVAWDQLELPWRMPEIPSDRTVGKAVLNRTNDTINVHGEGFSYTFTPDGQLFSICQGGQELLKSPLQLNVWRAPLALEVDSWDQWGITYNNRKAWNGSQIANEFYSNNLDAITRIPISCEAFEADGQVYVNVRCFSQFGAPVNTTLDAYITGLRYSGFSEVYEYRINGDGTIALHHILEPEGPMPALLPRIGLTMTLNDQMQQVKWYGRGPEENYPDRKTGYAIGIYERMVDDMYEPYLIPQDCGLRCDNRWMTMSNQAGLGLRFAMDEPFNFNASHYSTDNLTKAVYTYQLRKQDGVTLNLDYNTTGVGCTACYVLPGYQVKPTRYERRLTIKPMSQK</sequence>
<evidence type="ECO:0000256" key="8">
    <source>
        <dbReference type="ARBA" id="ARBA00023295"/>
    </source>
</evidence>
<dbReference type="PANTHER" id="PTHR46323:SF2">
    <property type="entry name" value="BETA-GALACTOSIDASE"/>
    <property type="match status" value="1"/>
</dbReference>
<evidence type="ECO:0000256" key="9">
    <source>
        <dbReference type="ARBA" id="ARBA00032230"/>
    </source>
</evidence>
<reference evidence="13" key="1">
    <citation type="submission" date="2016-10" db="EMBL/GenBank/DDBJ databases">
        <authorList>
            <person name="Varghese N."/>
            <person name="Submissions S."/>
        </authorList>
    </citation>
    <scope>NUCLEOTIDE SEQUENCE [LARGE SCALE GENOMIC DNA]</scope>
    <source>
        <strain evidence="13">BP1-148</strain>
    </source>
</reference>
<evidence type="ECO:0000256" key="6">
    <source>
        <dbReference type="ARBA" id="ARBA00022801"/>
    </source>
</evidence>
<evidence type="ECO:0000256" key="10">
    <source>
        <dbReference type="SAM" id="SignalP"/>
    </source>
</evidence>
<evidence type="ECO:0000256" key="4">
    <source>
        <dbReference type="ARBA" id="ARBA00011245"/>
    </source>
</evidence>
<dbReference type="GO" id="GO:0005990">
    <property type="term" value="P:lactose catabolic process"/>
    <property type="evidence" value="ECO:0007669"/>
    <property type="project" value="TreeGrafter"/>
</dbReference>
<evidence type="ECO:0000313" key="13">
    <source>
        <dbReference type="Proteomes" id="UP000198779"/>
    </source>
</evidence>
<dbReference type="InterPro" id="IPR004199">
    <property type="entry name" value="B-gal_small/dom_5"/>
</dbReference>
<feature type="chain" id="PRO_5011432463" description="beta-galactosidase" evidence="10">
    <location>
        <begin position="21"/>
        <end position="1269"/>
    </location>
</feature>
<protein>
    <recommendedName>
        <fullName evidence="5">beta-galactosidase</fullName>
        <ecNumber evidence="5">3.2.1.23</ecNumber>
    </recommendedName>
    <alternativeName>
        <fullName evidence="9">Lactase</fullName>
    </alternativeName>
</protein>
<comment type="catalytic activity">
    <reaction evidence="1">
        <text>Hydrolysis of terminal non-reducing beta-D-galactose residues in beta-D-galactosides.</text>
        <dbReference type="EC" id="3.2.1.23"/>
    </reaction>
</comment>
<dbReference type="PANTHER" id="PTHR46323">
    <property type="entry name" value="BETA-GALACTOSIDASE"/>
    <property type="match status" value="1"/>
</dbReference>
<dbReference type="InterPro" id="IPR011013">
    <property type="entry name" value="Gal_mutarotase_sf_dom"/>
</dbReference>
<dbReference type="InterPro" id="IPR017853">
    <property type="entry name" value="GH"/>
</dbReference>